<comment type="function">
    <text evidence="1 8">Binds directly to 16S ribosomal RNA.</text>
</comment>
<evidence type="ECO:0000313" key="12">
    <source>
        <dbReference type="Proteomes" id="UP001139365"/>
    </source>
</evidence>
<dbReference type="GO" id="GO:0015935">
    <property type="term" value="C:small ribosomal subunit"/>
    <property type="evidence" value="ECO:0007669"/>
    <property type="project" value="TreeGrafter"/>
</dbReference>
<evidence type="ECO:0000256" key="5">
    <source>
        <dbReference type="ARBA" id="ARBA00022980"/>
    </source>
</evidence>
<keyword evidence="5 8" id="KW-0689">Ribosomal protein</keyword>
<keyword evidence="6 8" id="KW-0687">Ribonucleoprotein</keyword>
<name>R6TY71_9BACT</name>
<gene>
    <name evidence="8 10" type="primary">rpsT</name>
    <name evidence="9" type="ORF">BN580_01105</name>
    <name evidence="10" type="ORF">MR241_01115</name>
</gene>
<comment type="caution">
    <text evidence="9">The sequence shown here is derived from an EMBL/GenBank/DDBJ whole genome shotgun (WGS) entry which is preliminary data.</text>
</comment>
<organism evidence="9 11">
    <name type="scientific">Candidatus Colimorpha enterica</name>
    <dbReference type="NCBI Taxonomy" id="3083063"/>
    <lineage>
        <taxon>Bacteria</taxon>
        <taxon>Pseudomonadati</taxon>
        <taxon>Bacteroidota</taxon>
        <taxon>Bacteroidia</taxon>
        <taxon>Bacteroidales</taxon>
        <taxon>Candidatus Colimorpha</taxon>
    </lineage>
</organism>
<dbReference type="Proteomes" id="UP000017938">
    <property type="component" value="Unassembled WGS sequence"/>
</dbReference>
<comment type="similarity">
    <text evidence="2 8">Belongs to the bacterial ribosomal protein bS20 family.</text>
</comment>
<dbReference type="GO" id="GO:0005829">
    <property type="term" value="C:cytosol"/>
    <property type="evidence" value="ECO:0007669"/>
    <property type="project" value="TreeGrafter"/>
</dbReference>
<dbReference type="EMBL" id="CBFW010000129">
    <property type="protein sequence ID" value="CDC72866.1"/>
    <property type="molecule type" value="Genomic_DNA"/>
</dbReference>
<dbReference type="Proteomes" id="UP001139365">
    <property type="component" value="Unassembled WGS sequence"/>
</dbReference>
<dbReference type="NCBIfam" id="TIGR00029">
    <property type="entry name" value="S20"/>
    <property type="match status" value="1"/>
</dbReference>
<dbReference type="FunFam" id="1.20.58.110:FF:000001">
    <property type="entry name" value="30S ribosomal protein S20"/>
    <property type="match status" value="1"/>
</dbReference>
<sequence length="87" mass="9463">MPNIKSAKKRVKVSDVKTLQNKMTKSALRTAMKKYESAVSAGDKANAEKAYAVAVKKLDTAAAKGIIHRNNAARKKSQYALALNRMA</sequence>
<dbReference type="STRING" id="1263015.BN580_01105"/>
<reference evidence="9" key="1">
    <citation type="submission" date="2012-11" db="EMBL/GenBank/DDBJ databases">
        <title>Dependencies among metagenomic species, viruses, plasmids and units of genetic variation.</title>
        <authorList>
            <person name="Nielsen H.B."/>
            <person name="Almeida M."/>
            <person name="Juncker A.S."/>
            <person name="Rasmussen S."/>
            <person name="Li J."/>
            <person name="Sunagawa S."/>
            <person name="Plichta D."/>
            <person name="Gautier L."/>
            <person name="Le Chatelier E."/>
            <person name="Peletier E."/>
            <person name="Bonde I."/>
            <person name="Nielsen T."/>
            <person name="Manichanh C."/>
            <person name="Arumugam M."/>
            <person name="Batto J."/>
            <person name="Santos M.B.Q.D."/>
            <person name="Blom N."/>
            <person name="Borruel N."/>
            <person name="Burgdorf K.S."/>
            <person name="Boumezbeur F."/>
            <person name="Casellas F."/>
            <person name="Dore J."/>
            <person name="Guarner F."/>
            <person name="Hansen T."/>
            <person name="Hildebrand F."/>
            <person name="Kaas R.S."/>
            <person name="Kennedy S."/>
            <person name="Kristiansen K."/>
            <person name="Kultima J.R."/>
            <person name="Leonard P."/>
            <person name="Levenez F."/>
            <person name="Lund O."/>
            <person name="Moumen B."/>
            <person name="Le Paslier D."/>
            <person name="Pons N."/>
            <person name="Pedersen O."/>
            <person name="Prifti E."/>
            <person name="Qin J."/>
            <person name="Raes J."/>
            <person name="Tap J."/>
            <person name="Tims S."/>
            <person name="Ussery D.W."/>
            <person name="Yamada T."/>
            <person name="MetaHit consortium"/>
            <person name="Renault P."/>
            <person name="Sicheritz-Ponten T."/>
            <person name="Bork P."/>
            <person name="Wang J."/>
            <person name="Brunak S."/>
            <person name="Ehrlich S.D."/>
        </authorList>
    </citation>
    <scope>NUCLEOTIDE SEQUENCE [LARGE SCALE GENOMIC DNA]</scope>
</reference>
<dbReference type="PANTHER" id="PTHR33398:SF1">
    <property type="entry name" value="SMALL RIBOSOMAL SUBUNIT PROTEIN BS20C"/>
    <property type="match status" value="1"/>
</dbReference>
<evidence type="ECO:0000256" key="6">
    <source>
        <dbReference type="ARBA" id="ARBA00023274"/>
    </source>
</evidence>
<keyword evidence="4 8" id="KW-0694">RNA-binding</keyword>
<dbReference type="InterPro" id="IPR036510">
    <property type="entry name" value="Ribosomal_bS20_sf"/>
</dbReference>
<dbReference type="AlphaFoldDB" id="R6TY71"/>
<evidence type="ECO:0000256" key="7">
    <source>
        <dbReference type="ARBA" id="ARBA00035136"/>
    </source>
</evidence>
<evidence type="ECO:0000256" key="1">
    <source>
        <dbReference type="ARBA" id="ARBA00003134"/>
    </source>
</evidence>
<dbReference type="EMBL" id="JALEMU010000021">
    <property type="protein sequence ID" value="MCI5754880.1"/>
    <property type="molecule type" value="Genomic_DNA"/>
</dbReference>
<proteinExistence type="inferred from homology"/>
<dbReference type="Pfam" id="PF01649">
    <property type="entry name" value="Ribosomal_S20p"/>
    <property type="match status" value="1"/>
</dbReference>
<dbReference type="HAMAP" id="MF_00500">
    <property type="entry name" value="Ribosomal_bS20"/>
    <property type="match status" value="1"/>
</dbReference>
<evidence type="ECO:0000313" key="11">
    <source>
        <dbReference type="Proteomes" id="UP000017938"/>
    </source>
</evidence>
<evidence type="ECO:0000256" key="2">
    <source>
        <dbReference type="ARBA" id="ARBA00007634"/>
    </source>
</evidence>
<dbReference type="GO" id="GO:0006412">
    <property type="term" value="P:translation"/>
    <property type="evidence" value="ECO:0007669"/>
    <property type="project" value="UniProtKB-UniRule"/>
</dbReference>
<evidence type="ECO:0000256" key="3">
    <source>
        <dbReference type="ARBA" id="ARBA00022730"/>
    </source>
</evidence>
<dbReference type="GO" id="GO:0003735">
    <property type="term" value="F:structural constituent of ribosome"/>
    <property type="evidence" value="ECO:0007669"/>
    <property type="project" value="InterPro"/>
</dbReference>
<accession>R6TY71</accession>
<dbReference type="PANTHER" id="PTHR33398">
    <property type="entry name" value="30S RIBOSOMAL PROTEIN S20"/>
    <property type="match status" value="1"/>
</dbReference>
<keyword evidence="3 8" id="KW-0699">rRNA-binding</keyword>
<protein>
    <recommendedName>
        <fullName evidence="7 8">Small ribosomal subunit protein bS20</fullName>
    </recommendedName>
</protein>
<dbReference type="Gene3D" id="1.20.58.110">
    <property type="entry name" value="Ribosomal protein S20"/>
    <property type="match status" value="1"/>
</dbReference>
<evidence type="ECO:0000256" key="8">
    <source>
        <dbReference type="HAMAP-Rule" id="MF_00500"/>
    </source>
</evidence>
<evidence type="ECO:0000313" key="10">
    <source>
        <dbReference type="EMBL" id="MCI5754880.1"/>
    </source>
</evidence>
<dbReference type="InterPro" id="IPR002583">
    <property type="entry name" value="Ribosomal_bS20"/>
</dbReference>
<dbReference type="SUPFAM" id="SSF46992">
    <property type="entry name" value="Ribosomal protein S20"/>
    <property type="match status" value="1"/>
</dbReference>
<reference evidence="10 12" key="2">
    <citation type="submission" date="2022-03" db="EMBL/GenBank/DDBJ databases">
        <title>Metagenome-assembled genomes from swine fecal metagenomes.</title>
        <authorList>
            <person name="Holman D.B."/>
            <person name="Kommadath A."/>
        </authorList>
    </citation>
    <scope>NUCLEOTIDE SEQUENCE [LARGE SCALE GENOMIC DNA]</scope>
    <source>
        <strain evidence="10">SUG147</strain>
    </source>
</reference>
<dbReference type="GO" id="GO:0070181">
    <property type="term" value="F:small ribosomal subunit rRNA binding"/>
    <property type="evidence" value="ECO:0007669"/>
    <property type="project" value="TreeGrafter"/>
</dbReference>
<evidence type="ECO:0000256" key="4">
    <source>
        <dbReference type="ARBA" id="ARBA00022884"/>
    </source>
</evidence>
<evidence type="ECO:0000313" key="9">
    <source>
        <dbReference type="EMBL" id="CDC72866.1"/>
    </source>
</evidence>